<gene>
    <name evidence="2" type="ORF">A3A75_01050</name>
</gene>
<proteinExistence type="predicted"/>
<dbReference type="Proteomes" id="UP000179018">
    <property type="component" value="Unassembled WGS sequence"/>
</dbReference>
<dbReference type="STRING" id="1802516.A3A75_01050"/>
<evidence type="ECO:0000313" key="2">
    <source>
        <dbReference type="EMBL" id="OGM58603.1"/>
    </source>
</evidence>
<protein>
    <submittedName>
        <fullName evidence="2">Uncharacterized protein</fullName>
    </submittedName>
</protein>
<organism evidence="2 3">
    <name type="scientific">Candidatus Woesebacteria bacterium RIFCSPLOWO2_01_FULL_39_10</name>
    <dbReference type="NCBI Taxonomy" id="1802516"/>
    <lineage>
        <taxon>Bacteria</taxon>
        <taxon>Candidatus Woeseibacteriota</taxon>
    </lineage>
</organism>
<reference evidence="2 3" key="1">
    <citation type="journal article" date="2016" name="Nat. Commun.">
        <title>Thousands of microbial genomes shed light on interconnected biogeochemical processes in an aquifer system.</title>
        <authorList>
            <person name="Anantharaman K."/>
            <person name="Brown C.T."/>
            <person name="Hug L.A."/>
            <person name="Sharon I."/>
            <person name="Castelle C.J."/>
            <person name="Probst A.J."/>
            <person name="Thomas B.C."/>
            <person name="Singh A."/>
            <person name="Wilkins M.J."/>
            <person name="Karaoz U."/>
            <person name="Brodie E.L."/>
            <person name="Williams K.H."/>
            <person name="Hubbard S.S."/>
            <person name="Banfield J.F."/>
        </authorList>
    </citation>
    <scope>NUCLEOTIDE SEQUENCE [LARGE SCALE GENOMIC DNA]</scope>
</reference>
<comment type="caution">
    <text evidence="2">The sequence shown here is derived from an EMBL/GenBank/DDBJ whole genome shotgun (WGS) entry which is preliminary data.</text>
</comment>
<name>A0A1F8B3I7_9BACT</name>
<accession>A0A1F8B3I7</accession>
<keyword evidence="1" id="KW-0472">Membrane</keyword>
<keyword evidence="1" id="KW-0812">Transmembrane</keyword>
<feature type="transmembrane region" description="Helical" evidence="1">
    <location>
        <begin position="28"/>
        <end position="52"/>
    </location>
</feature>
<evidence type="ECO:0000313" key="3">
    <source>
        <dbReference type="Proteomes" id="UP000179018"/>
    </source>
</evidence>
<dbReference type="EMBL" id="MGHC01000033">
    <property type="protein sequence ID" value="OGM58603.1"/>
    <property type="molecule type" value="Genomic_DNA"/>
</dbReference>
<dbReference type="AlphaFoldDB" id="A0A1F8B3I7"/>
<keyword evidence="1" id="KW-1133">Transmembrane helix</keyword>
<evidence type="ECO:0000256" key="1">
    <source>
        <dbReference type="SAM" id="Phobius"/>
    </source>
</evidence>
<sequence length="109" mass="12096">MVFISLILFYEPTNHELITSIMDGVQKLLAIVIVSLTVLLVIVGVQVVLIILDLRRAVKRLNSILEDAIFGGGLIRPEKLTGILELFGKKRTLEKRGEGEVHDSSRSSE</sequence>